<gene>
    <name evidence="1" type="ORF">LCGC14_1848820</name>
</gene>
<name>A0A0F9JA85_9ZZZZ</name>
<organism evidence="1">
    <name type="scientific">marine sediment metagenome</name>
    <dbReference type="NCBI Taxonomy" id="412755"/>
    <lineage>
        <taxon>unclassified sequences</taxon>
        <taxon>metagenomes</taxon>
        <taxon>ecological metagenomes</taxon>
    </lineage>
</organism>
<evidence type="ECO:0000313" key="1">
    <source>
        <dbReference type="EMBL" id="KKL96007.1"/>
    </source>
</evidence>
<comment type="caution">
    <text evidence="1">The sequence shown here is derived from an EMBL/GenBank/DDBJ whole genome shotgun (WGS) entry which is preliminary data.</text>
</comment>
<protein>
    <submittedName>
        <fullName evidence="1">Uncharacterized protein</fullName>
    </submittedName>
</protein>
<reference evidence="1" key="1">
    <citation type="journal article" date="2015" name="Nature">
        <title>Complex archaea that bridge the gap between prokaryotes and eukaryotes.</title>
        <authorList>
            <person name="Spang A."/>
            <person name="Saw J.H."/>
            <person name="Jorgensen S.L."/>
            <person name="Zaremba-Niedzwiedzka K."/>
            <person name="Martijn J."/>
            <person name="Lind A.E."/>
            <person name="van Eijk R."/>
            <person name="Schleper C."/>
            <person name="Guy L."/>
            <person name="Ettema T.J."/>
        </authorList>
    </citation>
    <scope>NUCLEOTIDE SEQUENCE</scope>
</reference>
<sequence length="99" mass="11097">MTVTREPAPAEGLPPCLVRFAEFEGRRASMHQKSLCAFPHTQGANFLVTFGRILERIEDHPRSNWLTGNFRGVLDTDEPAEAKAAFERGAEWVRTGVLE</sequence>
<accession>A0A0F9JA85</accession>
<proteinExistence type="predicted"/>
<dbReference type="EMBL" id="LAZR01018544">
    <property type="protein sequence ID" value="KKL96007.1"/>
    <property type="molecule type" value="Genomic_DNA"/>
</dbReference>
<dbReference type="AlphaFoldDB" id="A0A0F9JA85"/>